<dbReference type="GeneID" id="17276120"/>
<dbReference type="Proteomes" id="UP000013827">
    <property type="component" value="Unassembled WGS sequence"/>
</dbReference>
<dbReference type="GO" id="GO:0006817">
    <property type="term" value="P:phosphate ion transport"/>
    <property type="evidence" value="ECO:0007669"/>
    <property type="project" value="TreeGrafter"/>
</dbReference>
<dbReference type="STRING" id="2903.R1FC46"/>
<dbReference type="AlphaFoldDB" id="A0A0D3K509"/>
<evidence type="ECO:0000256" key="3">
    <source>
        <dbReference type="ARBA" id="ARBA00022989"/>
    </source>
</evidence>
<dbReference type="EnsemblProtists" id="EOD30844">
    <property type="protein sequence ID" value="EOD30844"/>
    <property type="gene ID" value="EMIHUDRAFT_253637"/>
</dbReference>
<dbReference type="GO" id="GO:0005886">
    <property type="term" value="C:plasma membrane"/>
    <property type="evidence" value="ECO:0007669"/>
    <property type="project" value="TreeGrafter"/>
</dbReference>
<evidence type="ECO:0000256" key="5">
    <source>
        <dbReference type="SAM" id="Phobius"/>
    </source>
</evidence>
<dbReference type="eggNOG" id="KOG1281">
    <property type="taxonomic scope" value="Eukaryota"/>
</dbReference>
<evidence type="ECO:0000256" key="1">
    <source>
        <dbReference type="ARBA" id="ARBA00004141"/>
    </source>
</evidence>
<feature type="transmembrane region" description="Helical" evidence="5">
    <location>
        <begin position="72"/>
        <end position="92"/>
    </location>
</feature>
<dbReference type="GO" id="GO:0005315">
    <property type="term" value="F:phosphate transmembrane transporter activity"/>
    <property type="evidence" value="ECO:0007669"/>
    <property type="project" value="TreeGrafter"/>
</dbReference>
<proteinExistence type="predicted"/>
<dbReference type="PANTHER" id="PTHR10283">
    <property type="entry name" value="SOLUTE CARRIER FAMILY 13 MEMBER"/>
    <property type="match status" value="1"/>
</dbReference>
<dbReference type="RefSeq" id="XP_005783273.1">
    <property type="nucleotide sequence ID" value="XM_005783216.1"/>
</dbReference>
<evidence type="ECO:0000256" key="4">
    <source>
        <dbReference type="ARBA" id="ARBA00023136"/>
    </source>
</evidence>
<keyword evidence="7" id="KW-1185">Reference proteome</keyword>
<dbReference type="PANTHER" id="PTHR10283:SF92">
    <property type="entry name" value="LOW-AFFINITY PHOSPHATE TRANSPORTER PHO91"/>
    <property type="match status" value="1"/>
</dbReference>
<dbReference type="GO" id="GO:0006797">
    <property type="term" value="P:polyphosphate metabolic process"/>
    <property type="evidence" value="ECO:0007669"/>
    <property type="project" value="TreeGrafter"/>
</dbReference>
<evidence type="ECO:0000313" key="6">
    <source>
        <dbReference type="EnsemblProtists" id="EOD30844"/>
    </source>
</evidence>
<sequence length="209" mass="22049">MGARPVDPRTPPHEWFFRLQLELRLAAALQERLGKQPRLFLLAVMMLGLLLSAAISNVTAPELPSDSRFSRALLLGLAFSCNLGGMITPIASPQNAIALVALQQVVGADVSFGRWSSVAGPVAVACGVTPLTRTKKFSLGAVAVAVLLWGTLSWPPLKQTFGDPAVVGVGLMAAAFGSGFLNKDACGSGRKFLYSCETMSRPLSLVGRV</sequence>
<feature type="transmembrane region" description="Helical" evidence="5">
    <location>
        <begin position="39"/>
        <end position="60"/>
    </location>
</feature>
<name>A0A0D3K509_EMIH1</name>
<evidence type="ECO:0000256" key="2">
    <source>
        <dbReference type="ARBA" id="ARBA00022692"/>
    </source>
</evidence>
<dbReference type="HOGENOM" id="CLU_1317579_0_0_1"/>
<keyword evidence="3 5" id="KW-1133">Transmembrane helix</keyword>
<reference evidence="6" key="2">
    <citation type="submission" date="2024-10" db="UniProtKB">
        <authorList>
            <consortium name="EnsemblProtists"/>
        </authorList>
    </citation>
    <scope>IDENTIFICATION</scope>
</reference>
<reference evidence="7" key="1">
    <citation type="journal article" date="2013" name="Nature">
        <title>Pan genome of the phytoplankton Emiliania underpins its global distribution.</title>
        <authorList>
            <person name="Read B.A."/>
            <person name="Kegel J."/>
            <person name="Klute M.J."/>
            <person name="Kuo A."/>
            <person name="Lefebvre S.C."/>
            <person name="Maumus F."/>
            <person name="Mayer C."/>
            <person name="Miller J."/>
            <person name="Monier A."/>
            <person name="Salamov A."/>
            <person name="Young J."/>
            <person name="Aguilar M."/>
            <person name="Claverie J.M."/>
            <person name="Frickenhaus S."/>
            <person name="Gonzalez K."/>
            <person name="Herman E.K."/>
            <person name="Lin Y.C."/>
            <person name="Napier J."/>
            <person name="Ogata H."/>
            <person name="Sarno A.F."/>
            <person name="Shmutz J."/>
            <person name="Schroeder D."/>
            <person name="de Vargas C."/>
            <person name="Verret F."/>
            <person name="von Dassow P."/>
            <person name="Valentin K."/>
            <person name="Van de Peer Y."/>
            <person name="Wheeler G."/>
            <person name="Dacks J.B."/>
            <person name="Delwiche C.F."/>
            <person name="Dyhrman S.T."/>
            <person name="Glockner G."/>
            <person name="John U."/>
            <person name="Richards T."/>
            <person name="Worden A.Z."/>
            <person name="Zhang X."/>
            <person name="Grigoriev I.V."/>
            <person name="Allen A.E."/>
            <person name="Bidle K."/>
            <person name="Borodovsky M."/>
            <person name="Bowler C."/>
            <person name="Brownlee C."/>
            <person name="Cock J.M."/>
            <person name="Elias M."/>
            <person name="Gladyshev V.N."/>
            <person name="Groth M."/>
            <person name="Guda C."/>
            <person name="Hadaegh A."/>
            <person name="Iglesias-Rodriguez M.D."/>
            <person name="Jenkins J."/>
            <person name="Jones B.M."/>
            <person name="Lawson T."/>
            <person name="Leese F."/>
            <person name="Lindquist E."/>
            <person name="Lobanov A."/>
            <person name="Lomsadze A."/>
            <person name="Malik S.B."/>
            <person name="Marsh M.E."/>
            <person name="Mackinder L."/>
            <person name="Mock T."/>
            <person name="Mueller-Roeber B."/>
            <person name="Pagarete A."/>
            <person name="Parker M."/>
            <person name="Probert I."/>
            <person name="Quesneville H."/>
            <person name="Raines C."/>
            <person name="Rensing S.A."/>
            <person name="Riano-Pachon D.M."/>
            <person name="Richier S."/>
            <person name="Rokitta S."/>
            <person name="Shiraiwa Y."/>
            <person name="Soanes D.M."/>
            <person name="van der Giezen M."/>
            <person name="Wahlund T.M."/>
            <person name="Williams B."/>
            <person name="Wilson W."/>
            <person name="Wolfe G."/>
            <person name="Wurch L.L."/>
        </authorList>
    </citation>
    <scope>NUCLEOTIDE SEQUENCE</scope>
</reference>
<protein>
    <submittedName>
        <fullName evidence="6">Uncharacterized protein</fullName>
    </submittedName>
</protein>
<keyword evidence="4 5" id="KW-0472">Membrane</keyword>
<keyword evidence="2 5" id="KW-0812">Transmembrane</keyword>
<organism evidence="6 7">
    <name type="scientific">Emiliania huxleyi (strain CCMP1516)</name>
    <dbReference type="NCBI Taxonomy" id="280463"/>
    <lineage>
        <taxon>Eukaryota</taxon>
        <taxon>Haptista</taxon>
        <taxon>Haptophyta</taxon>
        <taxon>Prymnesiophyceae</taxon>
        <taxon>Isochrysidales</taxon>
        <taxon>Noelaerhabdaceae</taxon>
        <taxon>Emiliania</taxon>
    </lineage>
</organism>
<feature type="transmembrane region" description="Helical" evidence="5">
    <location>
        <begin position="161"/>
        <end position="181"/>
    </location>
</feature>
<feature type="transmembrane region" description="Helical" evidence="5">
    <location>
        <begin position="137"/>
        <end position="155"/>
    </location>
</feature>
<comment type="subcellular location">
    <subcellularLocation>
        <location evidence="1">Membrane</location>
        <topology evidence="1">Multi-pass membrane protein</topology>
    </subcellularLocation>
</comment>
<dbReference type="KEGG" id="ehx:EMIHUDRAFT_253637"/>
<dbReference type="PaxDb" id="2903-EOD30844"/>
<evidence type="ECO:0000313" key="7">
    <source>
        <dbReference type="Proteomes" id="UP000013827"/>
    </source>
</evidence>
<accession>A0A0D3K509</accession>